<dbReference type="InterPro" id="IPR008930">
    <property type="entry name" value="Terpenoid_cyclase/PrenylTrfase"/>
</dbReference>
<dbReference type="Gene3D" id="1.50.10.20">
    <property type="match status" value="1"/>
</dbReference>
<evidence type="ECO:0000313" key="2">
    <source>
        <dbReference type="Proteomes" id="UP000191901"/>
    </source>
</evidence>
<reference evidence="1 2" key="1">
    <citation type="journal article" date="2016" name="Biochim. Biophys. Acta">
        <title>Characterization of red-shifted phycobilisomes isolated from the chlorophyll f-containing cyanobacterium Halomicronema hongdechloris.</title>
        <authorList>
            <person name="Li Y."/>
            <person name="Lin Y."/>
            <person name="Garvey C.J."/>
            <person name="Birch D."/>
            <person name="Corkery R.W."/>
            <person name="Loughlin P.C."/>
            <person name="Scheer H."/>
            <person name="Willows R.D."/>
            <person name="Chen M."/>
        </authorList>
    </citation>
    <scope>NUCLEOTIDE SEQUENCE [LARGE SCALE GENOMIC DNA]</scope>
    <source>
        <strain evidence="1 2">C2206</strain>
    </source>
</reference>
<organism evidence="1 2">
    <name type="scientific">Halomicronema hongdechloris C2206</name>
    <dbReference type="NCBI Taxonomy" id="1641165"/>
    <lineage>
        <taxon>Bacteria</taxon>
        <taxon>Bacillati</taxon>
        <taxon>Cyanobacteriota</taxon>
        <taxon>Cyanophyceae</taxon>
        <taxon>Nodosilineales</taxon>
        <taxon>Nodosilineaceae</taxon>
        <taxon>Halomicronema</taxon>
    </lineage>
</organism>
<keyword evidence="2" id="KW-1185">Reference proteome</keyword>
<dbReference type="SUPFAM" id="SSF48239">
    <property type="entry name" value="Terpenoid cyclases/Protein prenyltransferases"/>
    <property type="match status" value="1"/>
</dbReference>
<accession>A0A1Z3HNE5</accession>
<dbReference type="RefSeq" id="WP_080813992.1">
    <property type="nucleotide sequence ID" value="NZ_CP021983.2"/>
</dbReference>
<dbReference type="OrthoDB" id="156283at2"/>
<dbReference type="Proteomes" id="UP000191901">
    <property type="component" value="Chromosome"/>
</dbReference>
<protein>
    <recommendedName>
        <fullName evidence="3">Prenyltransferase</fullName>
    </recommendedName>
</protein>
<dbReference type="EMBL" id="CP021983">
    <property type="protein sequence ID" value="ASC71834.1"/>
    <property type="molecule type" value="Genomic_DNA"/>
</dbReference>
<evidence type="ECO:0008006" key="3">
    <source>
        <dbReference type="Google" id="ProtNLM"/>
    </source>
</evidence>
<dbReference type="KEGG" id="hhg:XM38_027880"/>
<sequence>MTSLTQQQLTSARGLIFCQGRLLERQLYRYVFEEGERQACLKALLAYQNPDGGFGNGLEPDLLCPGSSAIGAETALFILDLLDYQEPQIILPLLDWLAANQDETGGMRHPPQGFEQYPHQPWWEGDDAERVLVLATQLKDWQDAKPFFFAKARQFYDQTPAPEEPSFYSYPQFAYLTRYQQSDADSASFRNLLAKLLAVLADNAEHFPLFSRYWYYAQDYVEPNVLDQAAAAVTAAFLPEGGIPNPYPDLPWWQPIFTLDSLILLKKSGYL</sequence>
<proteinExistence type="predicted"/>
<name>A0A1Z3HNE5_9CYAN</name>
<gene>
    <name evidence="1" type="ORF">XM38_027880</name>
</gene>
<dbReference type="AlphaFoldDB" id="A0A1Z3HNE5"/>
<evidence type="ECO:0000313" key="1">
    <source>
        <dbReference type="EMBL" id="ASC71834.1"/>
    </source>
</evidence>